<dbReference type="OrthoDB" id="676275at2"/>
<evidence type="ECO:0000256" key="1">
    <source>
        <dbReference type="SAM" id="SignalP"/>
    </source>
</evidence>
<feature type="signal peptide" evidence="1">
    <location>
        <begin position="1"/>
        <end position="29"/>
    </location>
</feature>
<proteinExistence type="predicted"/>
<dbReference type="KEGG" id="pgin:FRZ67_05710"/>
<dbReference type="Proteomes" id="UP000321533">
    <property type="component" value="Chromosome"/>
</dbReference>
<sequence length="206" mass="24498">MLKQQYNLLYKRAIAGIILFLIISFFASAQDDTITRIELPFKYKPDPEYIKKSIEFMEQVMGRQINDSSFILDDLPLSFNEFFMDRLIAAADTSFLSKDELRFIEKKRYPSLTYWSKEILPNVKIISHDTIENIFKHKPDGWGYFRKNIGEAINEFSFPVFLRNYTYCIFCFDYSCGWVCGSGKMVLYKKYNNKWVQVKIYCEWVS</sequence>
<feature type="chain" id="PRO_5022846812" evidence="1">
    <location>
        <begin position="30"/>
        <end position="206"/>
    </location>
</feature>
<evidence type="ECO:0000313" key="3">
    <source>
        <dbReference type="Proteomes" id="UP000321533"/>
    </source>
</evidence>
<name>A0A5B8V7D1_9BACT</name>
<reference evidence="2 3" key="1">
    <citation type="journal article" date="2016" name="Int. J. Syst. Evol. Microbiol.">
        <title>Panacibacter ginsenosidivorans gen. nov., sp. nov., with ginsenoside converting activity isolated from soil of a ginseng field.</title>
        <authorList>
            <person name="Siddiqi M.Z."/>
            <person name="Muhammad Shafi S."/>
            <person name="Choi K.D."/>
            <person name="Im W.T."/>
        </authorList>
    </citation>
    <scope>NUCLEOTIDE SEQUENCE [LARGE SCALE GENOMIC DNA]</scope>
    <source>
        <strain evidence="2 3">Gsoil1550</strain>
    </source>
</reference>
<gene>
    <name evidence="2" type="ORF">FRZ67_05710</name>
</gene>
<keyword evidence="1" id="KW-0732">Signal</keyword>
<organism evidence="2 3">
    <name type="scientific">Panacibacter ginsenosidivorans</name>
    <dbReference type="NCBI Taxonomy" id="1813871"/>
    <lineage>
        <taxon>Bacteria</taxon>
        <taxon>Pseudomonadati</taxon>
        <taxon>Bacteroidota</taxon>
        <taxon>Chitinophagia</taxon>
        <taxon>Chitinophagales</taxon>
        <taxon>Chitinophagaceae</taxon>
        <taxon>Panacibacter</taxon>
    </lineage>
</organism>
<dbReference type="AlphaFoldDB" id="A0A5B8V7D1"/>
<protein>
    <submittedName>
        <fullName evidence="2">Uncharacterized protein</fullName>
    </submittedName>
</protein>
<dbReference type="RefSeq" id="WP_147188623.1">
    <property type="nucleotide sequence ID" value="NZ_CP042435.1"/>
</dbReference>
<accession>A0A5B8V7D1</accession>
<evidence type="ECO:0000313" key="2">
    <source>
        <dbReference type="EMBL" id="QEC66823.1"/>
    </source>
</evidence>
<dbReference type="EMBL" id="CP042435">
    <property type="protein sequence ID" value="QEC66823.1"/>
    <property type="molecule type" value="Genomic_DNA"/>
</dbReference>
<keyword evidence="3" id="KW-1185">Reference proteome</keyword>